<dbReference type="GO" id="GO:0005886">
    <property type="term" value="C:plasma membrane"/>
    <property type="evidence" value="ECO:0007669"/>
    <property type="project" value="UniProtKB-SubCell"/>
</dbReference>
<keyword evidence="2" id="KW-0813">Transport</keyword>
<comment type="similarity">
    <text evidence="7">Belongs to the drug/metabolite transporter (DMT) superfamily. Small multidrug resistance (SMR) (TC 2.A.7.1) family. Gdx/SugE subfamily.</text>
</comment>
<dbReference type="AlphaFoldDB" id="A0A7C9IN09"/>
<dbReference type="FunFam" id="1.10.3730.20:FF:000001">
    <property type="entry name" value="Quaternary ammonium compound resistance transporter SugE"/>
    <property type="match status" value="1"/>
</dbReference>
<dbReference type="Gene3D" id="1.10.3730.20">
    <property type="match status" value="1"/>
</dbReference>
<dbReference type="RefSeq" id="WP_160962945.1">
    <property type="nucleotide sequence ID" value="NZ_WVUD01000039.1"/>
</dbReference>
<name>A0A7C9IN09_9BACT</name>
<dbReference type="GO" id="GO:1990961">
    <property type="term" value="P:xenobiotic detoxification by transmembrane export across the plasma membrane"/>
    <property type="evidence" value="ECO:0007669"/>
    <property type="project" value="UniProtKB-ARBA"/>
</dbReference>
<sequence>MAWIFLVVAGLFEVGWPVGLKLAQTPGRGLVGTILAVVCMAASGVLLYLAQREIPMGTAYAVWTGIGAAGAFLVGLTLYGDPASLPRLLGVGLIVAGVVTLKLSH</sequence>
<dbReference type="InterPro" id="IPR045324">
    <property type="entry name" value="Small_multidrug_res"/>
</dbReference>
<keyword evidence="3" id="KW-1003">Cell membrane</keyword>
<gene>
    <name evidence="11" type="ORF">GTA51_16345</name>
</gene>
<feature type="transmembrane region" description="Helical" evidence="10">
    <location>
        <begin position="27"/>
        <end position="48"/>
    </location>
</feature>
<comment type="subcellular location">
    <subcellularLocation>
        <location evidence="1 9">Cell membrane</location>
        <topology evidence="1 9">Multi-pass membrane protein</topology>
    </subcellularLocation>
</comment>
<dbReference type="InterPro" id="IPR037185">
    <property type="entry name" value="EmrE-like"/>
</dbReference>
<evidence type="ECO:0000256" key="10">
    <source>
        <dbReference type="SAM" id="Phobius"/>
    </source>
</evidence>
<comment type="caution">
    <text evidence="11">The sequence shown here is derived from an EMBL/GenBank/DDBJ whole genome shotgun (WGS) entry which is preliminary data.</text>
</comment>
<dbReference type="PANTHER" id="PTHR30561">
    <property type="entry name" value="SMR FAMILY PROTON-DEPENDENT DRUG EFFLUX TRANSPORTER SUGE"/>
    <property type="match status" value="1"/>
</dbReference>
<feature type="transmembrane region" description="Helical" evidence="10">
    <location>
        <begin position="60"/>
        <end position="79"/>
    </location>
</feature>
<dbReference type="OrthoDB" id="9808638at2"/>
<protein>
    <recommendedName>
        <fullName evidence="8">Guanidinium exporter</fullName>
    </recommendedName>
</protein>
<accession>A0A7C9IN09</accession>
<dbReference type="InterPro" id="IPR000390">
    <property type="entry name" value="Small_drug/metabolite_transptr"/>
</dbReference>
<dbReference type="Pfam" id="PF00893">
    <property type="entry name" value="Multi_Drug_Res"/>
    <property type="match status" value="1"/>
</dbReference>
<evidence type="ECO:0000313" key="11">
    <source>
        <dbReference type="EMBL" id="MYL84685.1"/>
    </source>
</evidence>
<dbReference type="PANTHER" id="PTHR30561:SF0">
    <property type="entry name" value="GUANIDINIUM EXPORTER"/>
    <property type="match status" value="1"/>
</dbReference>
<evidence type="ECO:0000256" key="6">
    <source>
        <dbReference type="ARBA" id="ARBA00023136"/>
    </source>
</evidence>
<evidence type="ECO:0000256" key="8">
    <source>
        <dbReference type="ARBA" id="ARBA00039168"/>
    </source>
</evidence>
<keyword evidence="4 9" id="KW-0812">Transmembrane</keyword>
<keyword evidence="12" id="KW-1185">Reference proteome</keyword>
<keyword evidence="5 10" id="KW-1133">Transmembrane helix</keyword>
<evidence type="ECO:0000256" key="2">
    <source>
        <dbReference type="ARBA" id="ARBA00022448"/>
    </source>
</evidence>
<feature type="transmembrane region" description="Helical" evidence="10">
    <location>
        <begin position="85"/>
        <end position="103"/>
    </location>
</feature>
<proteinExistence type="inferred from homology"/>
<keyword evidence="6 10" id="KW-0472">Membrane</keyword>
<evidence type="ECO:0000256" key="9">
    <source>
        <dbReference type="RuleBase" id="RU003942"/>
    </source>
</evidence>
<dbReference type="EMBL" id="WVUD01000039">
    <property type="protein sequence ID" value="MYL84685.1"/>
    <property type="molecule type" value="Genomic_DNA"/>
</dbReference>
<evidence type="ECO:0000256" key="4">
    <source>
        <dbReference type="ARBA" id="ARBA00022692"/>
    </source>
</evidence>
<evidence type="ECO:0000256" key="1">
    <source>
        <dbReference type="ARBA" id="ARBA00004651"/>
    </source>
</evidence>
<evidence type="ECO:0000313" key="12">
    <source>
        <dbReference type="Proteomes" id="UP000482487"/>
    </source>
</evidence>
<reference evidence="11 12" key="1">
    <citation type="submission" date="2020-01" db="EMBL/GenBank/DDBJ databases">
        <title>Genome sequence of Desulfovibrio aerotolerans DSM 16695(T).</title>
        <authorList>
            <person name="Karnachuk O."/>
            <person name="Avakyan M."/>
            <person name="Mardanov A."/>
            <person name="Kadnikov V."/>
            <person name="Ravin N."/>
        </authorList>
    </citation>
    <scope>NUCLEOTIDE SEQUENCE [LARGE SCALE GENOMIC DNA]</scope>
    <source>
        <strain evidence="11 12">DSM 16695</strain>
    </source>
</reference>
<organism evidence="11 12">
    <name type="scientific">Solidesulfovibrio aerotolerans</name>
    <dbReference type="NCBI Taxonomy" id="295255"/>
    <lineage>
        <taxon>Bacteria</taxon>
        <taxon>Pseudomonadati</taxon>
        <taxon>Thermodesulfobacteriota</taxon>
        <taxon>Desulfovibrionia</taxon>
        <taxon>Desulfovibrionales</taxon>
        <taxon>Desulfovibrionaceae</taxon>
        <taxon>Solidesulfovibrio</taxon>
    </lineage>
</organism>
<dbReference type="SUPFAM" id="SSF103481">
    <property type="entry name" value="Multidrug resistance efflux transporter EmrE"/>
    <property type="match status" value="1"/>
</dbReference>
<evidence type="ECO:0000256" key="7">
    <source>
        <dbReference type="ARBA" id="ARBA00038151"/>
    </source>
</evidence>
<dbReference type="GO" id="GO:0022857">
    <property type="term" value="F:transmembrane transporter activity"/>
    <property type="evidence" value="ECO:0007669"/>
    <property type="project" value="InterPro"/>
</dbReference>
<evidence type="ECO:0000256" key="5">
    <source>
        <dbReference type="ARBA" id="ARBA00022989"/>
    </source>
</evidence>
<dbReference type="Proteomes" id="UP000482487">
    <property type="component" value="Unassembled WGS sequence"/>
</dbReference>
<evidence type="ECO:0000256" key="3">
    <source>
        <dbReference type="ARBA" id="ARBA00022475"/>
    </source>
</evidence>